<reference evidence="2 3" key="1">
    <citation type="submission" date="2019-04" db="EMBL/GenBank/DDBJ databases">
        <title>Crypto-aerobic microbial life in anoxic (sulfidic) marine sediments.</title>
        <authorList>
            <person name="Bhattacharya S."/>
            <person name="Roy C."/>
            <person name="Mondal N."/>
            <person name="Sarkar J."/>
            <person name="Mandal S."/>
            <person name="Rameez M.J."/>
            <person name="Ghosh W."/>
        </authorList>
    </citation>
    <scope>NUCLEOTIDE SEQUENCE [LARGE SCALE GENOMIC DNA]</scope>
    <source>
        <strain evidence="2 3">SBBC</strain>
    </source>
</reference>
<comment type="caution">
    <text evidence="2">The sequence shown here is derived from an EMBL/GenBank/DDBJ whole genome shotgun (WGS) entry which is preliminary data.</text>
</comment>
<sequence length="64" mass="7113">MGKIDLLVDETLLQRARSGRLRALRHLHRDGLALRNIFAVESDAGQPPERPKRGETVADPADRG</sequence>
<name>A0A4U0Z418_9RHOB</name>
<evidence type="ECO:0000313" key="2">
    <source>
        <dbReference type="EMBL" id="TKA97211.1"/>
    </source>
</evidence>
<gene>
    <name evidence="2" type="ORF">FAZ78_07195</name>
</gene>
<dbReference type="Proteomes" id="UP000306340">
    <property type="component" value="Unassembled WGS sequence"/>
</dbReference>
<protein>
    <submittedName>
        <fullName evidence="2">Uncharacterized protein</fullName>
    </submittedName>
</protein>
<evidence type="ECO:0000313" key="3">
    <source>
        <dbReference type="Proteomes" id="UP000306340"/>
    </source>
</evidence>
<evidence type="ECO:0000256" key="1">
    <source>
        <dbReference type="SAM" id="MobiDB-lite"/>
    </source>
</evidence>
<dbReference type="AlphaFoldDB" id="A0A4U0Z418"/>
<feature type="compositionally biased region" description="Basic and acidic residues" evidence="1">
    <location>
        <begin position="49"/>
        <end position="64"/>
    </location>
</feature>
<dbReference type="RefSeq" id="WP_136791942.1">
    <property type="nucleotide sequence ID" value="NZ_SWAU01000049.1"/>
</dbReference>
<feature type="region of interest" description="Disordered" evidence="1">
    <location>
        <begin position="40"/>
        <end position="64"/>
    </location>
</feature>
<organism evidence="2 3">
    <name type="scientific">Cereibacter changlensis</name>
    <dbReference type="NCBI Taxonomy" id="402884"/>
    <lineage>
        <taxon>Bacteria</taxon>
        <taxon>Pseudomonadati</taxon>
        <taxon>Pseudomonadota</taxon>
        <taxon>Alphaproteobacteria</taxon>
        <taxon>Rhodobacterales</taxon>
        <taxon>Paracoccaceae</taxon>
        <taxon>Cereibacter</taxon>
    </lineage>
</organism>
<accession>A0A4U0Z418</accession>
<dbReference type="EMBL" id="SWAU01000049">
    <property type="protein sequence ID" value="TKA97211.1"/>
    <property type="molecule type" value="Genomic_DNA"/>
</dbReference>
<proteinExistence type="predicted"/>